<dbReference type="RefSeq" id="WP_152757670.1">
    <property type="nucleotide sequence ID" value="NZ_WHLY01000002.1"/>
</dbReference>
<evidence type="ECO:0000256" key="1">
    <source>
        <dbReference type="SAM" id="Phobius"/>
    </source>
</evidence>
<dbReference type="Pfam" id="PF12412">
    <property type="entry name" value="DUF3667"/>
    <property type="match status" value="1"/>
</dbReference>
<gene>
    <name evidence="2" type="ORF">GBK04_05700</name>
</gene>
<evidence type="ECO:0000313" key="3">
    <source>
        <dbReference type="Proteomes" id="UP000479293"/>
    </source>
</evidence>
<feature type="transmembrane region" description="Helical" evidence="1">
    <location>
        <begin position="146"/>
        <end position="165"/>
    </location>
</feature>
<accession>A0A7C9BEU2</accession>
<keyword evidence="1" id="KW-0472">Membrane</keyword>
<sequence length="265" mass="30265">MLPETPMETCPNCSVPLNEDFRYCPACGQTTYLHRFNLGHIGHEAFHALTHADKGILHLLKNLTLRPGLVAREYILEGKRKRYFNPFTFLVIVLGLSVFVNSVFKPYERNISPQSPQTETHGTAPTAAELRKERSRNVSHFLDKRANLVAFAAIPLFALAFWLFFRRSGVNYAEHLVANVFFAGYFQLFATVITLVLSLFNRYLSTLNEQQLLFQLIYLPIAYYQFMGLGRWTGYLKSLLATLLALAVWIAFSTSIISLYIGWGR</sequence>
<comment type="caution">
    <text evidence="2">The sequence shown here is derived from an EMBL/GenBank/DDBJ whole genome shotgun (WGS) entry which is preliminary data.</text>
</comment>
<dbReference type="InterPro" id="IPR022134">
    <property type="entry name" value="DUF3667"/>
</dbReference>
<keyword evidence="1" id="KW-0812">Transmembrane</keyword>
<proteinExistence type="predicted"/>
<feature type="transmembrane region" description="Helical" evidence="1">
    <location>
        <begin position="212"/>
        <end position="232"/>
    </location>
</feature>
<evidence type="ECO:0000313" key="2">
    <source>
        <dbReference type="EMBL" id="MPR32863.1"/>
    </source>
</evidence>
<reference evidence="2 3" key="1">
    <citation type="submission" date="2019-10" db="EMBL/GenBank/DDBJ databases">
        <title>Draft Genome Sequence of Cytophagaceae sp. SJW1-29.</title>
        <authorList>
            <person name="Choi A."/>
        </authorList>
    </citation>
    <scope>NUCLEOTIDE SEQUENCE [LARGE SCALE GENOMIC DNA]</scope>
    <source>
        <strain evidence="2 3">SJW1-29</strain>
    </source>
</reference>
<dbReference type="AlphaFoldDB" id="A0A7C9BEU2"/>
<feature type="transmembrane region" description="Helical" evidence="1">
    <location>
        <begin position="239"/>
        <end position="263"/>
    </location>
</feature>
<organism evidence="2 3">
    <name type="scientific">Salmonirosea aquatica</name>
    <dbReference type="NCBI Taxonomy" id="2654236"/>
    <lineage>
        <taxon>Bacteria</taxon>
        <taxon>Pseudomonadati</taxon>
        <taxon>Bacteroidota</taxon>
        <taxon>Cytophagia</taxon>
        <taxon>Cytophagales</taxon>
        <taxon>Spirosomataceae</taxon>
        <taxon>Salmonirosea</taxon>
    </lineage>
</organism>
<feature type="transmembrane region" description="Helical" evidence="1">
    <location>
        <begin position="177"/>
        <end position="200"/>
    </location>
</feature>
<keyword evidence="3" id="KW-1185">Reference proteome</keyword>
<feature type="transmembrane region" description="Helical" evidence="1">
    <location>
        <begin position="83"/>
        <end position="104"/>
    </location>
</feature>
<dbReference type="Proteomes" id="UP000479293">
    <property type="component" value="Unassembled WGS sequence"/>
</dbReference>
<dbReference type="EMBL" id="WHLY01000002">
    <property type="protein sequence ID" value="MPR32863.1"/>
    <property type="molecule type" value="Genomic_DNA"/>
</dbReference>
<keyword evidence="1" id="KW-1133">Transmembrane helix</keyword>
<protein>
    <submittedName>
        <fullName evidence="2">DUF3667 domain-containing protein</fullName>
    </submittedName>
</protein>
<name>A0A7C9BEU2_9BACT</name>